<dbReference type="EMBL" id="BQNB010010337">
    <property type="protein sequence ID" value="GJS75911.1"/>
    <property type="molecule type" value="Genomic_DNA"/>
</dbReference>
<name>A0ABQ4YES0_9ASTR</name>
<comment type="caution">
    <text evidence="1">The sequence shown here is derived from an EMBL/GenBank/DDBJ whole genome shotgun (WGS) entry which is preliminary data.</text>
</comment>
<proteinExistence type="predicted"/>
<reference evidence="1" key="2">
    <citation type="submission" date="2022-01" db="EMBL/GenBank/DDBJ databases">
        <authorList>
            <person name="Yamashiro T."/>
            <person name="Shiraishi A."/>
            <person name="Satake H."/>
            <person name="Nakayama K."/>
        </authorList>
    </citation>
    <scope>NUCLEOTIDE SEQUENCE</scope>
</reference>
<reference evidence="1" key="1">
    <citation type="journal article" date="2022" name="Int. J. Mol. Sci.">
        <title>Draft Genome of Tanacetum Coccineum: Genomic Comparison of Closely Related Tanacetum-Family Plants.</title>
        <authorList>
            <person name="Yamashiro T."/>
            <person name="Shiraishi A."/>
            <person name="Nakayama K."/>
            <person name="Satake H."/>
        </authorList>
    </citation>
    <scope>NUCLEOTIDE SEQUENCE</scope>
</reference>
<accession>A0ABQ4YES0</accession>
<dbReference type="Proteomes" id="UP001151760">
    <property type="component" value="Unassembled WGS sequence"/>
</dbReference>
<sequence>MGEVIGANTRKPTITNRVTGKRDQRINWSLGAQNSSRPTADAWLSVSNSTGMLSVGSMFFGVEEDAVP</sequence>
<evidence type="ECO:0000313" key="1">
    <source>
        <dbReference type="EMBL" id="GJS75911.1"/>
    </source>
</evidence>
<organism evidence="1 2">
    <name type="scientific">Tanacetum coccineum</name>
    <dbReference type="NCBI Taxonomy" id="301880"/>
    <lineage>
        <taxon>Eukaryota</taxon>
        <taxon>Viridiplantae</taxon>
        <taxon>Streptophyta</taxon>
        <taxon>Embryophyta</taxon>
        <taxon>Tracheophyta</taxon>
        <taxon>Spermatophyta</taxon>
        <taxon>Magnoliopsida</taxon>
        <taxon>eudicotyledons</taxon>
        <taxon>Gunneridae</taxon>
        <taxon>Pentapetalae</taxon>
        <taxon>asterids</taxon>
        <taxon>campanulids</taxon>
        <taxon>Asterales</taxon>
        <taxon>Asteraceae</taxon>
        <taxon>Asteroideae</taxon>
        <taxon>Anthemideae</taxon>
        <taxon>Anthemidinae</taxon>
        <taxon>Tanacetum</taxon>
    </lineage>
</organism>
<gene>
    <name evidence="1" type="ORF">Tco_0725792</name>
</gene>
<evidence type="ECO:0000313" key="2">
    <source>
        <dbReference type="Proteomes" id="UP001151760"/>
    </source>
</evidence>
<protein>
    <submittedName>
        <fullName evidence="1">Uncharacterized protein</fullName>
    </submittedName>
</protein>
<keyword evidence="2" id="KW-1185">Reference proteome</keyword>